<dbReference type="GO" id="GO:0030677">
    <property type="term" value="C:ribonuclease P complex"/>
    <property type="evidence" value="ECO:0007669"/>
    <property type="project" value="TreeGrafter"/>
</dbReference>
<evidence type="ECO:0000256" key="2">
    <source>
        <dbReference type="ARBA" id="ARBA00022722"/>
    </source>
</evidence>
<evidence type="ECO:0000256" key="5">
    <source>
        <dbReference type="ARBA" id="ARBA00022884"/>
    </source>
</evidence>
<proteinExistence type="predicted"/>
<protein>
    <recommendedName>
        <fullName evidence="6">Ribonuclease P protein component</fullName>
        <ecNumber evidence="6">3.1.26.5</ecNumber>
    </recommendedName>
</protein>
<dbReference type="GO" id="GO:0000049">
    <property type="term" value="F:tRNA binding"/>
    <property type="evidence" value="ECO:0007669"/>
    <property type="project" value="InterPro"/>
</dbReference>
<keyword evidence="4" id="KW-0378">Hydrolase</keyword>
<evidence type="ECO:0000313" key="7">
    <source>
        <dbReference type="EMBL" id="OGG70009.1"/>
    </source>
</evidence>
<dbReference type="NCBIfam" id="TIGR00188">
    <property type="entry name" value="rnpA"/>
    <property type="match status" value="1"/>
</dbReference>
<organism evidence="7 8">
    <name type="scientific">Candidatus Kaiserbacteria bacterium RIFCSPHIGHO2_12_FULL_53_13</name>
    <dbReference type="NCBI Taxonomy" id="1798502"/>
    <lineage>
        <taxon>Bacteria</taxon>
        <taxon>Candidatus Kaiseribacteriota</taxon>
    </lineage>
</organism>
<comment type="caution">
    <text evidence="7">The sequence shown here is derived from an EMBL/GenBank/DDBJ whole genome shotgun (WGS) entry which is preliminary data.</text>
</comment>
<reference evidence="7 8" key="1">
    <citation type="journal article" date="2016" name="Nat. Commun.">
        <title>Thousands of microbial genomes shed light on interconnected biogeochemical processes in an aquifer system.</title>
        <authorList>
            <person name="Anantharaman K."/>
            <person name="Brown C.T."/>
            <person name="Hug L.A."/>
            <person name="Sharon I."/>
            <person name="Castelle C.J."/>
            <person name="Probst A.J."/>
            <person name="Thomas B.C."/>
            <person name="Singh A."/>
            <person name="Wilkins M.J."/>
            <person name="Karaoz U."/>
            <person name="Brodie E.L."/>
            <person name="Williams K.H."/>
            <person name="Hubbard S.S."/>
            <person name="Banfield J.F."/>
        </authorList>
    </citation>
    <scope>NUCLEOTIDE SEQUENCE [LARGE SCALE GENOMIC DNA]</scope>
</reference>
<keyword evidence="5" id="KW-0694">RNA-binding</keyword>
<dbReference type="PANTHER" id="PTHR33992">
    <property type="entry name" value="RIBONUCLEASE P PROTEIN COMPONENT"/>
    <property type="match status" value="1"/>
</dbReference>
<dbReference type="SUPFAM" id="SSF54211">
    <property type="entry name" value="Ribosomal protein S5 domain 2-like"/>
    <property type="match status" value="1"/>
</dbReference>
<dbReference type="Pfam" id="PF00825">
    <property type="entry name" value="Ribonuclease_P"/>
    <property type="match status" value="1"/>
</dbReference>
<keyword evidence="1" id="KW-0819">tRNA processing</keyword>
<dbReference type="InterPro" id="IPR014721">
    <property type="entry name" value="Ribsml_uS5_D2-typ_fold_subgr"/>
</dbReference>
<gene>
    <name evidence="7" type="ORF">A3F27_02605</name>
</gene>
<dbReference type="InterPro" id="IPR020568">
    <property type="entry name" value="Ribosomal_Su5_D2-typ_SF"/>
</dbReference>
<dbReference type="EMBL" id="MFLP01000026">
    <property type="protein sequence ID" value="OGG70009.1"/>
    <property type="molecule type" value="Genomic_DNA"/>
</dbReference>
<name>A0A1F6E8J6_9BACT</name>
<keyword evidence="3" id="KW-0255">Endonuclease</keyword>
<dbReference type="PANTHER" id="PTHR33992:SF1">
    <property type="entry name" value="RIBONUCLEASE P PROTEIN COMPONENT"/>
    <property type="match status" value="1"/>
</dbReference>
<dbReference type="InterPro" id="IPR000100">
    <property type="entry name" value="RNase_P"/>
</dbReference>
<evidence type="ECO:0000313" key="8">
    <source>
        <dbReference type="Proteomes" id="UP000176689"/>
    </source>
</evidence>
<keyword evidence="2" id="KW-0540">Nuclease</keyword>
<dbReference type="EC" id="3.1.26.5" evidence="6"/>
<sequence>MAIKQSISRSDFKLIEGANFRREHGALFSVSFGVLPSKNSSVTKAACVVSKKTAARATDRNLIKRRCREAARECLREVKLPLALIFYAKRAAHSASYAAVKEDIELLIKKVSGARK</sequence>
<accession>A0A1F6E8J6</accession>
<dbReference type="Proteomes" id="UP000176689">
    <property type="component" value="Unassembled WGS sequence"/>
</dbReference>
<dbReference type="GO" id="GO:0042781">
    <property type="term" value="F:3'-tRNA processing endoribonuclease activity"/>
    <property type="evidence" value="ECO:0007669"/>
    <property type="project" value="TreeGrafter"/>
</dbReference>
<dbReference type="Gene3D" id="3.30.230.10">
    <property type="match status" value="1"/>
</dbReference>
<evidence type="ECO:0000256" key="3">
    <source>
        <dbReference type="ARBA" id="ARBA00022759"/>
    </source>
</evidence>
<evidence type="ECO:0000256" key="6">
    <source>
        <dbReference type="NCBIfam" id="TIGR00188"/>
    </source>
</evidence>
<evidence type="ECO:0000256" key="4">
    <source>
        <dbReference type="ARBA" id="ARBA00022801"/>
    </source>
</evidence>
<dbReference type="AlphaFoldDB" id="A0A1F6E8J6"/>
<dbReference type="GO" id="GO:0004526">
    <property type="term" value="F:ribonuclease P activity"/>
    <property type="evidence" value="ECO:0007669"/>
    <property type="project" value="UniProtKB-UniRule"/>
</dbReference>
<evidence type="ECO:0000256" key="1">
    <source>
        <dbReference type="ARBA" id="ARBA00022694"/>
    </source>
</evidence>